<keyword evidence="2" id="KW-0539">Nucleus</keyword>
<dbReference type="InterPro" id="IPR021858">
    <property type="entry name" value="Fun_TF"/>
</dbReference>
<keyword evidence="4" id="KW-1185">Reference proteome</keyword>
<gene>
    <name evidence="3" type="ORF">PAC_10872</name>
</gene>
<accession>A0A1L7X7I7</accession>
<dbReference type="GO" id="GO:0045944">
    <property type="term" value="P:positive regulation of transcription by RNA polymerase II"/>
    <property type="evidence" value="ECO:0007669"/>
    <property type="project" value="TreeGrafter"/>
</dbReference>
<evidence type="ECO:0000256" key="1">
    <source>
        <dbReference type="ARBA" id="ARBA00004123"/>
    </source>
</evidence>
<dbReference type="STRING" id="576137.A0A1L7X7I7"/>
<dbReference type="OrthoDB" id="3477330at2759"/>
<protein>
    <submittedName>
        <fullName evidence="3">Uncharacterized protein</fullName>
    </submittedName>
</protein>
<reference evidence="3 4" key="1">
    <citation type="submission" date="2016-03" db="EMBL/GenBank/DDBJ databases">
        <authorList>
            <person name="Ploux O."/>
        </authorList>
    </citation>
    <scope>NUCLEOTIDE SEQUENCE [LARGE SCALE GENOMIC DNA]</scope>
    <source>
        <strain evidence="3 4">UAMH 11012</strain>
    </source>
</reference>
<dbReference type="EMBL" id="FJOG01000017">
    <property type="protein sequence ID" value="CZR60976.1"/>
    <property type="molecule type" value="Genomic_DNA"/>
</dbReference>
<evidence type="ECO:0000256" key="2">
    <source>
        <dbReference type="ARBA" id="ARBA00023242"/>
    </source>
</evidence>
<dbReference type="GO" id="GO:0000976">
    <property type="term" value="F:transcription cis-regulatory region binding"/>
    <property type="evidence" value="ECO:0007669"/>
    <property type="project" value="TreeGrafter"/>
</dbReference>
<proteinExistence type="predicted"/>
<dbReference type="GO" id="GO:0005634">
    <property type="term" value="C:nucleus"/>
    <property type="evidence" value="ECO:0007669"/>
    <property type="project" value="UniProtKB-SubCell"/>
</dbReference>
<dbReference type="PANTHER" id="PTHR37534:SF49">
    <property type="entry name" value="LYSINE BIOSYNTHESIS REGULATORY PROTEIN LYS14"/>
    <property type="match status" value="1"/>
</dbReference>
<dbReference type="Pfam" id="PF11951">
    <property type="entry name" value="Fungal_trans_2"/>
    <property type="match status" value="1"/>
</dbReference>
<evidence type="ECO:0000313" key="4">
    <source>
        <dbReference type="Proteomes" id="UP000184330"/>
    </source>
</evidence>
<dbReference type="GO" id="GO:0003700">
    <property type="term" value="F:DNA-binding transcription factor activity"/>
    <property type="evidence" value="ECO:0007669"/>
    <property type="project" value="TreeGrafter"/>
</dbReference>
<dbReference type="Proteomes" id="UP000184330">
    <property type="component" value="Unassembled WGS sequence"/>
</dbReference>
<dbReference type="PANTHER" id="PTHR37534">
    <property type="entry name" value="TRANSCRIPTIONAL ACTIVATOR PROTEIN UGA3"/>
    <property type="match status" value="1"/>
</dbReference>
<comment type="subcellular location">
    <subcellularLocation>
        <location evidence="1">Nucleus</location>
    </subcellularLocation>
</comment>
<evidence type="ECO:0000313" key="3">
    <source>
        <dbReference type="EMBL" id="CZR60976.1"/>
    </source>
</evidence>
<sequence length="480" mass="54747">MKRGDQCSGYEPIYVWVKGYQKYPPGRRRVLRSDLTWHGYTIHQSPEIDAFITQCDVESHDETEAVEKAAGPFTVFCTPVGYPRVPPSISDTPNSTRSDVRIIKELCHHYFTYTALNMMPFKDKRNPWMSFYPRLARQGSSRGQRALYNAMLAQAAGNLAQLGSQRDKMSALAIKFYADGIKDLRKGLESKEMDFSTVVASIMTLIMAEIYAGISNVWRMHLDGAWNFLVTHKHEKPWEASEEAWTIAQSLIIVKIRVDTMGVPSLNSTQLNEAISPFIAAVVCRHEFGFTAGADGILMNHLHDVNMLESRLRHGDGKVQQYREDVAGLYQRIQSYGLEASSSNQLVRLHHEIFRTGVLVHFHRRILNSLPHTLVPLLDNLLSSVEEYERLKGGYVTLWPVFIGAAEVFEEHQKLRVRAWLDTVDLMGAANRRDVRTVIEAVWNERSCQRNLLGRRVAEGEVIVDWREVMRDMGVEILLV</sequence>
<dbReference type="AlphaFoldDB" id="A0A1L7X7I7"/>
<organism evidence="3 4">
    <name type="scientific">Phialocephala subalpina</name>
    <dbReference type="NCBI Taxonomy" id="576137"/>
    <lineage>
        <taxon>Eukaryota</taxon>
        <taxon>Fungi</taxon>
        <taxon>Dikarya</taxon>
        <taxon>Ascomycota</taxon>
        <taxon>Pezizomycotina</taxon>
        <taxon>Leotiomycetes</taxon>
        <taxon>Helotiales</taxon>
        <taxon>Mollisiaceae</taxon>
        <taxon>Phialocephala</taxon>
        <taxon>Phialocephala fortinii species complex</taxon>
    </lineage>
</organism>
<name>A0A1L7X7I7_9HELO</name>